<evidence type="ECO:0000259" key="5">
    <source>
        <dbReference type="Pfam" id="PF01425"/>
    </source>
</evidence>
<dbReference type="PROSITE" id="PS00571">
    <property type="entry name" value="AMIDASES"/>
    <property type="match status" value="1"/>
</dbReference>
<reference evidence="6 7" key="1">
    <citation type="submission" date="2014-04" db="EMBL/GenBank/DDBJ databases">
        <authorList>
            <consortium name="DOE Joint Genome Institute"/>
            <person name="Kuo A."/>
            <person name="Kohler A."/>
            <person name="Jargeat P."/>
            <person name="Nagy L.G."/>
            <person name="Floudas D."/>
            <person name="Copeland A."/>
            <person name="Barry K.W."/>
            <person name="Cichocki N."/>
            <person name="Veneault-Fourrey C."/>
            <person name="LaButti K."/>
            <person name="Lindquist E.A."/>
            <person name="Lipzen A."/>
            <person name="Lundell T."/>
            <person name="Morin E."/>
            <person name="Murat C."/>
            <person name="Sun H."/>
            <person name="Tunlid A."/>
            <person name="Henrissat B."/>
            <person name="Grigoriev I.V."/>
            <person name="Hibbett D.S."/>
            <person name="Martin F."/>
            <person name="Nordberg H.P."/>
            <person name="Cantor M.N."/>
            <person name="Hua S.X."/>
        </authorList>
    </citation>
    <scope>NUCLEOTIDE SEQUENCE [LARGE SCALE GENOMIC DNA]</scope>
    <source>
        <strain evidence="6 7">Ve08.2h10</strain>
    </source>
</reference>
<dbReference type="PANTHER" id="PTHR46072">
    <property type="entry name" value="AMIDASE-RELATED-RELATED"/>
    <property type="match status" value="1"/>
</dbReference>
<evidence type="ECO:0000256" key="4">
    <source>
        <dbReference type="ARBA" id="ARBA00022801"/>
    </source>
</evidence>
<dbReference type="HOGENOM" id="CLU_009600_9_2_1"/>
<comment type="similarity">
    <text evidence="2">Belongs to the amidase family.</text>
</comment>
<dbReference type="Proteomes" id="UP000054538">
    <property type="component" value="Unassembled WGS sequence"/>
</dbReference>
<reference evidence="7" key="2">
    <citation type="submission" date="2015-01" db="EMBL/GenBank/DDBJ databases">
        <title>Evolutionary Origins and Diversification of the Mycorrhizal Mutualists.</title>
        <authorList>
            <consortium name="DOE Joint Genome Institute"/>
            <consortium name="Mycorrhizal Genomics Consortium"/>
            <person name="Kohler A."/>
            <person name="Kuo A."/>
            <person name="Nagy L.G."/>
            <person name="Floudas D."/>
            <person name="Copeland A."/>
            <person name="Barry K.W."/>
            <person name="Cichocki N."/>
            <person name="Veneault-Fourrey C."/>
            <person name="LaButti K."/>
            <person name="Lindquist E.A."/>
            <person name="Lipzen A."/>
            <person name="Lundell T."/>
            <person name="Morin E."/>
            <person name="Murat C."/>
            <person name="Riley R."/>
            <person name="Ohm R."/>
            <person name="Sun H."/>
            <person name="Tunlid A."/>
            <person name="Henrissat B."/>
            <person name="Grigoriev I.V."/>
            <person name="Hibbett D.S."/>
            <person name="Martin F."/>
        </authorList>
    </citation>
    <scope>NUCLEOTIDE SEQUENCE [LARGE SCALE GENOMIC DNA]</scope>
    <source>
        <strain evidence="7">Ve08.2h10</strain>
    </source>
</reference>
<feature type="domain" description="Amidase" evidence="5">
    <location>
        <begin position="87"/>
        <end position="360"/>
    </location>
</feature>
<dbReference type="OrthoDB" id="6428749at2759"/>
<dbReference type="SUPFAM" id="SSF75304">
    <property type="entry name" value="Amidase signature (AS) enzymes"/>
    <property type="match status" value="1"/>
</dbReference>
<keyword evidence="4" id="KW-0378">Hydrolase</keyword>
<comment type="catalytic activity">
    <reaction evidence="1">
        <text>a monocarboxylic acid amide + H2O = a monocarboxylate + NH4(+)</text>
        <dbReference type="Rhea" id="RHEA:12020"/>
        <dbReference type="ChEBI" id="CHEBI:15377"/>
        <dbReference type="ChEBI" id="CHEBI:28938"/>
        <dbReference type="ChEBI" id="CHEBI:35757"/>
        <dbReference type="ChEBI" id="CHEBI:83628"/>
        <dbReference type="EC" id="3.5.1.4"/>
    </reaction>
</comment>
<dbReference type="InParanoid" id="A0A0D0E2F7"/>
<organism evidence="6 7">
    <name type="scientific">Paxillus rubicundulus Ve08.2h10</name>
    <dbReference type="NCBI Taxonomy" id="930991"/>
    <lineage>
        <taxon>Eukaryota</taxon>
        <taxon>Fungi</taxon>
        <taxon>Dikarya</taxon>
        <taxon>Basidiomycota</taxon>
        <taxon>Agaricomycotina</taxon>
        <taxon>Agaricomycetes</taxon>
        <taxon>Agaricomycetidae</taxon>
        <taxon>Boletales</taxon>
        <taxon>Paxilineae</taxon>
        <taxon>Paxillaceae</taxon>
        <taxon>Paxillus</taxon>
    </lineage>
</organism>
<dbReference type="EMBL" id="KN825085">
    <property type="protein sequence ID" value="KIK94769.1"/>
    <property type="molecule type" value="Genomic_DNA"/>
</dbReference>
<proteinExistence type="inferred from homology"/>
<dbReference type="PANTHER" id="PTHR46072:SF4">
    <property type="entry name" value="AMIDASE C550.07-RELATED"/>
    <property type="match status" value="1"/>
</dbReference>
<dbReference type="AlphaFoldDB" id="A0A0D0E2F7"/>
<evidence type="ECO:0000313" key="6">
    <source>
        <dbReference type="EMBL" id="KIK94769.1"/>
    </source>
</evidence>
<name>A0A0D0E2F7_9AGAM</name>
<gene>
    <name evidence="6" type="ORF">PAXRUDRAFT_33334</name>
</gene>
<dbReference type="InterPro" id="IPR023631">
    <property type="entry name" value="Amidase_dom"/>
</dbReference>
<dbReference type="STRING" id="930991.A0A0D0E2F7"/>
<dbReference type="EC" id="3.5.1.4" evidence="3"/>
<keyword evidence="7" id="KW-1185">Reference proteome</keyword>
<evidence type="ECO:0000313" key="7">
    <source>
        <dbReference type="Proteomes" id="UP000054538"/>
    </source>
</evidence>
<evidence type="ECO:0000256" key="2">
    <source>
        <dbReference type="ARBA" id="ARBA00009199"/>
    </source>
</evidence>
<sequence length="475" mass="51444">MSNPTDQFYLRMLATGSHDRGEAYYFFVYFWLLPESLLENTPLNVTSIPETCGLLTPEGLAVTELGATDVLGRIASGQLTAVETAIAFEKRAAIVHQLTACLTDVFLDERIEQGKALNKYISSERGRGVAGPLHGLPISIKMHRWGSGGFLSNVELSADYCDMTKILRKLGAVFHVKTDQPQTIMDLEPRSFCGHTLNPYNTNLSSGGSSGGESASVAMEGSCMGIGNDEGGSIRCPCAFTGLHGIRPSCKTTPMGGVIWYQPGHDGRLASSGSMCNSSRDMRLLVGAVLDVKKIAVRSELPDLSQGKLRVGIMTHDNVVLPRPPMLRATKLVKAKLEASPEVEVSDYVPFKHEEGCSIMNHDVVQAWEVRAKRDDCRHAYSDHWEKQGCDVVLCPLFSGNGELLGEPSSTGLISDPALDVADTYFTHFEANNDDDPSRCGRSTGGVVNLQVVSSRFDDGLVMAAQDVIGRIVKS</sequence>
<dbReference type="InterPro" id="IPR020556">
    <property type="entry name" value="Amidase_CS"/>
</dbReference>
<dbReference type="InterPro" id="IPR036928">
    <property type="entry name" value="AS_sf"/>
</dbReference>
<accession>A0A0D0E2F7</accession>
<dbReference type="Gene3D" id="3.90.1300.10">
    <property type="entry name" value="Amidase signature (AS) domain"/>
    <property type="match status" value="1"/>
</dbReference>
<dbReference type="Pfam" id="PF01425">
    <property type="entry name" value="Amidase"/>
    <property type="match status" value="1"/>
</dbReference>
<protein>
    <recommendedName>
        <fullName evidence="3">amidase</fullName>
        <ecNumber evidence="3">3.5.1.4</ecNumber>
    </recommendedName>
</protein>
<evidence type="ECO:0000256" key="1">
    <source>
        <dbReference type="ARBA" id="ARBA00001311"/>
    </source>
</evidence>
<dbReference type="GO" id="GO:0004040">
    <property type="term" value="F:amidase activity"/>
    <property type="evidence" value="ECO:0007669"/>
    <property type="project" value="UniProtKB-EC"/>
</dbReference>
<evidence type="ECO:0000256" key="3">
    <source>
        <dbReference type="ARBA" id="ARBA00012922"/>
    </source>
</evidence>